<evidence type="ECO:0000313" key="2">
    <source>
        <dbReference type="Proteomes" id="UP000186323"/>
    </source>
</evidence>
<dbReference type="AlphaFoldDB" id="A0A1K1LE90"/>
<keyword evidence="2" id="KW-1185">Reference proteome</keyword>
<sequence length="145" mass="15766">MPRLENLPRNQLSFRRSANNLHIATGEDLDLEQARAILNLMRCHSSDCNKFFIDVRHVTRIQPAAAAALRGAPQPCIAPQRIHYKGSRGFELAASGNKVLIVPERAKHVCKGTCPNCRCKDKKARARARNTARAAATASGGAAVA</sequence>
<dbReference type="EMBL" id="LT630450">
    <property type="protein sequence ID" value="SFV73015.1"/>
    <property type="molecule type" value="Genomic_DNA"/>
</dbReference>
<protein>
    <submittedName>
        <fullName evidence="1">Uncharacterized protein</fullName>
    </submittedName>
</protein>
<gene>
    <name evidence="1" type="ORF">DESPIGER_1163</name>
</gene>
<dbReference type="Proteomes" id="UP000186323">
    <property type="component" value="Chromosome I"/>
</dbReference>
<name>A0A1K1LE90_9BACT</name>
<proteinExistence type="predicted"/>
<dbReference type="RefSeq" id="WP_072334216.1">
    <property type="nucleotide sequence ID" value="NZ_CALJDE010000008.1"/>
</dbReference>
<reference evidence="2" key="1">
    <citation type="submission" date="2016-10" db="EMBL/GenBank/DDBJ databases">
        <authorList>
            <person name="Wegmann U."/>
        </authorList>
    </citation>
    <scope>NUCLEOTIDE SEQUENCE [LARGE SCALE GENOMIC DNA]</scope>
</reference>
<dbReference type="KEGG" id="dpg:DESPIGER_1163"/>
<dbReference type="OrthoDB" id="5459827at2"/>
<evidence type="ECO:0000313" key="1">
    <source>
        <dbReference type="EMBL" id="SFV73015.1"/>
    </source>
</evidence>
<organism evidence="1 2">
    <name type="scientific">Desulfovibrio piger</name>
    <dbReference type="NCBI Taxonomy" id="901"/>
    <lineage>
        <taxon>Bacteria</taxon>
        <taxon>Pseudomonadati</taxon>
        <taxon>Thermodesulfobacteriota</taxon>
        <taxon>Desulfovibrionia</taxon>
        <taxon>Desulfovibrionales</taxon>
        <taxon>Desulfovibrionaceae</taxon>
        <taxon>Desulfovibrio</taxon>
    </lineage>
</organism>
<accession>A0A1K1LE90</accession>